<keyword evidence="2 4" id="KW-0863">Zinc-finger</keyword>
<dbReference type="Gene3D" id="3.30.40.10">
    <property type="entry name" value="Zinc/RING finger domain, C3HC4 (zinc finger)"/>
    <property type="match status" value="1"/>
</dbReference>
<dbReference type="SMART" id="SM00184">
    <property type="entry name" value="RING"/>
    <property type="match status" value="1"/>
</dbReference>
<feature type="transmembrane region" description="Helical" evidence="5">
    <location>
        <begin position="93"/>
        <end position="114"/>
    </location>
</feature>
<dbReference type="SUPFAM" id="SSF57850">
    <property type="entry name" value="RING/U-box"/>
    <property type="match status" value="1"/>
</dbReference>
<dbReference type="PROSITE" id="PS50089">
    <property type="entry name" value="ZF_RING_2"/>
    <property type="match status" value="1"/>
</dbReference>
<dbReference type="HOGENOM" id="CLU_659073_0_0_1"/>
<dbReference type="GO" id="GO:0008270">
    <property type="term" value="F:zinc ion binding"/>
    <property type="evidence" value="ECO:0007669"/>
    <property type="project" value="UniProtKB-KW"/>
</dbReference>
<keyword evidence="5" id="KW-1133">Transmembrane helix</keyword>
<keyword evidence="5" id="KW-0812">Transmembrane</keyword>
<evidence type="ECO:0000259" key="6">
    <source>
        <dbReference type="PROSITE" id="PS50089"/>
    </source>
</evidence>
<evidence type="ECO:0000256" key="4">
    <source>
        <dbReference type="PROSITE-ProRule" id="PRU00175"/>
    </source>
</evidence>
<evidence type="ECO:0000256" key="1">
    <source>
        <dbReference type="ARBA" id="ARBA00022723"/>
    </source>
</evidence>
<dbReference type="InterPro" id="IPR017907">
    <property type="entry name" value="Znf_RING_CS"/>
</dbReference>
<protein>
    <recommendedName>
        <fullName evidence="6">RING-type domain-containing protein</fullName>
    </recommendedName>
</protein>
<dbReference type="InParanoid" id="A0A0C3G2P6"/>
<dbReference type="InterPro" id="IPR001841">
    <property type="entry name" value="Znf_RING"/>
</dbReference>
<dbReference type="InterPro" id="IPR018957">
    <property type="entry name" value="Znf_C3HC4_RING-type"/>
</dbReference>
<dbReference type="STRING" id="765440.A0A0C3G2P6"/>
<evidence type="ECO:0000313" key="8">
    <source>
        <dbReference type="Proteomes" id="UP000054166"/>
    </source>
</evidence>
<dbReference type="Proteomes" id="UP000054166">
    <property type="component" value="Unassembled WGS sequence"/>
</dbReference>
<organism evidence="7 8">
    <name type="scientific">Piloderma croceum (strain F 1598)</name>
    <dbReference type="NCBI Taxonomy" id="765440"/>
    <lineage>
        <taxon>Eukaryota</taxon>
        <taxon>Fungi</taxon>
        <taxon>Dikarya</taxon>
        <taxon>Basidiomycota</taxon>
        <taxon>Agaricomycotina</taxon>
        <taxon>Agaricomycetes</taxon>
        <taxon>Agaricomycetidae</taxon>
        <taxon>Atheliales</taxon>
        <taxon>Atheliaceae</taxon>
        <taxon>Piloderma</taxon>
    </lineage>
</organism>
<dbReference type="PROSITE" id="PS00518">
    <property type="entry name" value="ZF_RING_1"/>
    <property type="match status" value="1"/>
</dbReference>
<proteinExistence type="predicted"/>
<name>A0A0C3G2P6_PILCF</name>
<feature type="transmembrane region" description="Helical" evidence="5">
    <location>
        <begin position="67"/>
        <end position="86"/>
    </location>
</feature>
<keyword evidence="5" id="KW-0472">Membrane</keyword>
<gene>
    <name evidence="7" type="ORF">PILCRDRAFT_86735</name>
</gene>
<feature type="transmembrane region" description="Helical" evidence="5">
    <location>
        <begin position="157"/>
        <end position="177"/>
    </location>
</feature>
<evidence type="ECO:0000256" key="2">
    <source>
        <dbReference type="ARBA" id="ARBA00022771"/>
    </source>
</evidence>
<reference evidence="8" key="2">
    <citation type="submission" date="2015-01" db="EMBL/GenBank/DDBJ databases">
        <title>Evolutionary Origins and Diversification of the Mycorrhizal Mutualists.</title>
        <authorList>
            <consortium name="DOE Joint Genome Institute"/>
            <consortium name="Mycorrhizal Genomics Consortium"/>
            <person name="Kohler A."/>
            <person name="Kuo A."/>
            <person name="Nagy L.G."/>
            <person name="Floudas D."/>
            <person name="Copeland A."/>
            <person name="Barry K.W."/>
            <person name="Cichocki N."/>
            <person name="Veneault-Fourrey C."/>
            <person name="LaButti K."/>
            <person name="Lindquist E.A."/>
            <person name="Lipzen A."/>
            <person name="Lundell T."/>
            <person name="Morin E."/>
            <person name="Murat C."/>
            <person name="Riley R."/>
            <person name="Ohm R."/>
            <person name="Sun H."/>
            <person name="Tunlid A."/>
            <person name="Henrissat B."/>
            <person name="Grigoriev I.V."/>
            <person name="Hibbett D.S."/>
            <person name="Martin F."/>
        </authorList>
    </citation>
    <scope>NUCLEOTIDE SEQUENCE [LARGE SCALE GENOMIC DNA]</scope>
    <source>
        <strain evidence="8">F 1598</strain>
    </source>
</reference>
<keyword evidence="3" id="KW-0862">Zinc</keyword>
<dbReference type="EMBL" id="KN832983">
    <property type="protein sequence ID" value="KIM86099.1"/>
    <property type="molecule type" value="Genomic_DNA"/>
</dbReference>
<feature type="transmembrane region" description="Helical" evidence="5">
    <location>
        <begin position="189"/>
        <end position="207"/>
    </location>
</feature>
<dbReference type="AlphaFoldDB" id="A0A0C3G2P6"/>
<accession>A0A0C3G2P6</accession>
<keyword evidence="8" id="KW-1185">Reference proteome</keyword>
<dbReference type="Pfam" id="PF00097">
    <property type="entry name" value="zf-C3HC4"/>
    <property type="match status" value="1"/>
</dbReference>
<dbReference type="InterPro" id="IPR013083">
    <property type="entry name" value="Znf_RING/FYVE/PHD"/>
</dbReference>
<evidence type="ECO:0000256" key="5">
    <source>
        <dbReference type="SAM" id="Phobius"/>
    </source>
</evidence>
<feature type="domain" description="RING-type" evidence="6">
    <location>
        <begin position="325"/>
        <end position="371"/>
    </location>
</feature>
<feature type="transmembrane region" description="Helical" evidence="5">
    <location>
        <begin position="37"/>
        <end position="61"/>
    </location>
</feature>
<dbReference type="OrthoDB" id="1431934at2759"/>
<sequence>MTSSTIHTSLTLGSYAISAALRVAVSLASKAIIAGSYVVNLTLLAAAVAYQAAFFLLLYTISVLSHLYLIFASCALSVASFTTALVSGAITLAFSLLATVVPYVIAAVSFVITSAFNAGKTLKSNAISSIPYIIKAVMLLLSWLVDALRRGQMTLEVVIRSSCLGAVWFIKMIAHGIEVISNSNAVIEILATLVGHSLLIWLCIIIINQRRGIAVALESMSETWSPFVVRLRAIRDSFLLIPTALSIGPRHTTRKEHSLSHHSFEVSHDTNGLVNPTQGAGREIMLQNAIAGSSRFTPYQNWQRAILAARQQQELAEDIMRLFACRICLDMPPDDSICLEPCRHDFCRECIKGHIDTKLDERTFPVLCPVCMTGSVSGDPGVITIDVARQVGITEQQSRIWDELEIAPFSTVLHCRG</sequence>
<feature type="transmembrane region" description="Helical" evidence="5">
    <location>
        <begin position="126"/>
        <end position="145"/>
    </location>
</feature>
<evidence type="ECO:0000313" key="7">
    <source>
        <dbReference type="EMBL" id="KIM86099.1"/>
    </source>
</evidence>
<keyword evidence="1" id="KW-0479">Metal-binding</keyword>
<reference evidence="7 8" key="1">
    <citation type="submission" date="2014-04" db="EMBL/GenBank/DDBJ databases">
        <authorList>
            <consortium name="DOE Joint Genome Institute"/>
            <person name="Kuo A."/>
            <person name="Tarkka M."/>
            <person name="Buscot F."/>
            <person name="Kohler A."/>
            <person name="Nagy L.G."/>
            <person name="Floudas D."/>
            <person name="Copeland A."/>
            <person name="Barry K.W."/>
            <person name="Cichocki N."/>
            <person name="Veneault-Fourrey C."/>
            <person name="LaButti K."/>
            <person name="Lindquist E.A."/>
            <person name="Lipzen A."/>
            <person name="Lundell T."/>
            <person name="Morin E."/>
            <person name="Murat C."/>
            <person name="Sun H."/>
            <person name="Tunlid A."/>
            <person name="Henrissat B."/>
            <person name="Grigoriev I.V."/>
            <person name="Hibbett D.S."/>
            <person name="Martin F."/>
            <person name="Nordberg H.P."/>
            <person name="Cantor M.N."/>
            <person name="Hua S.X."/>
        </authorList>
    </citation>
    <scope>NUCLEOTIDE SEQUENCE [LARGE SCALE GENOMIC DNA]</scope>
    <source>
        <strain evidence="7 8">F 1598</strain>
    </source>
</reference>
<evidence type="ECO:0000256" key="3">
    <source>
        <dbReference type="ARBA" id="ARBA00022833"/>
    </source>
</evidence>
<feature type="transmembrane region" description="Helical" evidence="5">
    <location>
        <begin position="6"/>
        <end position="25"/>
    </location>
</feature>